<dbReference type="EMBL" id="FOMQ01000019">
    <property type="protein sequence ID" value="SFE21293.1"/>
    <property type="molecule type" value="Genomic_DNA"/>
</dbReference>
<dbReference type="PANTHER" id="PTHR43000">
    <property type="entry name" value="DTDP-D-GLUCOSE 4,6-DEHYDRATASE-RELATED"/>
    <property type="match status" value="1"/>
</dbReference>
<accession>A0A1I1YSZ6</accession>
<dbReference type="Gene3D" id="3.40.50.720">
    <property type="entry name" value="NAD(P)-binding Rossmann-like Domain"/>
    <property type="match status" value="1"/>
</dbReference>
<keyword evidence="3" id="KW-1185">Reference proteome</keyword>
<reference evidence="3" key="1">
    <citation type="submission" date="2016-10" db="EMBL/GenBank/DDBJ databases">
        <authorList>
            <person name="Varghese N."/>
            <person name="Submissions S."/>
        </authorList>
    </citation>
    <scope>NUCLEOTIDE SEQUENCE [LARGE SCALE GENOMIC DNA]</scope>
    <source>
        <strain evidence="3">DSM 7481</strain>
    </source>
</reference>
<evidence type="ECO:0000313" key="3">
    <source>
        <dbReference type="Proteomes" id="UP000199517"/>
    </source>
</evidence>
<feature type="domain" description="NAD(P)-binding" evidence="1">
    <location>
        <begin position="21"/>
        <end position="334"/>
    </location>
</feature>
<proteinExistence type="predicted"/>
<dbReference type="NCBIfam" id="TIGR02622">
    <property type="entry name" value="CDP_4_6_dhtase"/>
    <property type="match status" value="1"/>
</dbReference>
<dbReference type="SUPFAM" id="SSF51735">
    <property type="entry name" value="NAD(P)-binding Rossmann-fold domains"/>
    <property type="match status" value="1"/>
</dbReference>
<sequence>MVIADGAVPSDRFWAGRKVFLTGHTGFKGSWLSLWLQRLGAEVTGYALEPDSTPAMFALTRAGDGMDSRIGDVRDAARLAALLSAASPDVVIHMAAQPLVRKSYADPVGTYSTNVMGTVHLLEAVRHAPSVRAVVVVTSDKCYENREWLWGYREGDALGGFDPYSNSKACTELVAASYRDSFFPTGRYAKHGVAVASARAGNVIGGGDWSSDRLIPDFLRAARHRQPLELRNPCAVRPWQHVLEPLAGYLRLAQGLVEQGVALSGAWNFGPSDQDVQSVGDVVRQLAASWPEPVDCRFATEAGGLHEAGMLRLDSSKARSLLGWSPRWPLPQTLSSIVDWHAAHHRGGNMRTMTEDQIASYCASGR</sequence>
<dbReference type="InterPro" id="IPR016040">
    <property type="entry name" value="NAD(P)-bd_dom"/>
</dbReference>
<dbReference type="CDD" id="cd05252">
    <property type="entry name" value="CDP_GD_SDR_e"/>
    <property type="match status" value="1"/>
</dbReference>
<protein>
    <submittedName>
        <fullName evidence="2">CDP-glucose 4,6-dehydratase</fullName>
    </submittedName>
</protein>
<dbReference type="AlphaFoldDB" id="A0A1I1YSZ6"/>
<dbReference type="Gene3D" id="3.90.25.10">
    <property type="entry name" value="UDP-galactose 4-epimerase, domain 1"/>
    <property type="match status" value="1"/>
</dbReference>
<evidence type="ECO:0000313" key="2">
    <source>
        <dbReference type="EMBL" id="SFE21293.1"/>
    </source>
</evidence>
<dbReference type="Pfam" id="PF16363">
    <property type="entry name" value="GDP_Man_Dehyd"/>
    <property type="match status" value="1"/>
</dbReference>
<dbReference type="InterPro" id="IPR013445">
    <property type="entry name" value="CDP_4_6_deHydtase"/>
</dbReference>
<name>A0A1I1YSZ6_9BURK</name>
<dbReference type="InterPro" id="IPR036291">
    <property type="entry name" value="NAD(P)-bd_dom_sf"/>
</dbReference>
<gene>
    <name evidence="2" type="ORF">SAMN04489710_11930</name>
</gene>
<dbReference type="Proteomes" id="UP000199517">
    <property type="component" value="Unassembled WGS sequence"/>
</dbReference>
<dbReference type="RefSeq" id="WP_092956883.1">
    <property type="nucleotide sequence ID" value="NZ_FOMQ01000019.1"/>
</dbReference>
<dbReference type="OrthoDB" id="9779041at2"/>
<organism evidence="2 3">
    <name type="scientific">Paracidovorax konjaci</name>
    <dbReference type="NCBI Taxonomy" id="32040"/>
    <lineage>
        <taxon>Bacteria</taxon>
        <taxon>Pseudomonadati</taxon>
        <taxon>Pseudomonadota</taxon>
        <taxon>Betaproteobacteria</taxon>
        <taxon>Burkholderiales</taxon>
        <taxon>Comamonadaceae</taxon>
        <taxon>Paracidovorax</taxon>
    </lineage>
</organism>
<dbReference type="STRING" id="32040.SAMN04489710_11930"/>
<evidence type="ECO:0000259" key="1">
    <source>
        <dbReference type="Pfam" id="PF16363"/>
    </source>
</evidence>